<accession>A0A3P3U6D9</accession>
<keyword evidence="3" id="KW-0119">Carbohydrate metabolism</keyword>
<evidence type="ECO:0000256" key="2">
    <source>
        <dbReference type="ARBA" id="ARBA00006479"/>
    </source>
</evidence>
<proteinExistence type="inferred from homology"/>
<organism evidence="4 5">
    <name type="scientific">Paenibacillus oralis</name>
    <dbReference type="NCBI Taxonomy" id="2490856"/>
    <lineage>
        <taxon>Bacteria</taxon>
        <taxon>Bacillati</taxon>
        <taxon>Bacillota</taxon>
        <taxon>Bacilli</taxon>
        <taxon>Bacillales</taxon>
        <taxon>Paenibacillaceae</taxon>
        <taxon>Paenibacillus</taxon>
    </lineage>
</organism>
<dbReference type="PANTHER" id="PTHR18964:SF149">
    <property type="entry name" value="BIFUNCTIONAL UDP-N-ACETYLGLUCOSAMINE 2-EPIMERASE_N-ACETYLMANNOSAMINE KINASE"/>
    <property type="match status" value="1"/>
</dbReference>
<dbReference type="SUPFAM" id="SSF46785">
    <property type="entry name" value="Winged helix' DNA-binding domain"/>
    <property type="match status" value="1"/>
</dbReference>
<protein>
    <submittedName>
        <fullName evidence="4">ROK family protein</fullName>
    </submittedName>
</protein>
<dbReference type="GO" id="GO:0042732">
    <property type="term" value="P:D-xylose metabolic process"/>
    <property type="evidence" value="ECO:0007669"/>
    <property type="project" value="UniProtKB-KW"/>
</dbReference>
<evidence type="ECO:0000256" key="3">
    <source>
        <dbReference type="ARBA" id="ARBA00022629"/>
    </source>
</evidence>
<dbReference type="InterPro" id="IPR043129">
    <property type="entry name" value="ATPase_NBD"/>
</dbReference>
<dbReference type="SUPFAM" id="SSF53067">
    <property type="entry name" value="Actin-like ATPase domain"/>
    <property type="match status" value="1"/>
</dbReference>
<comment type="caution">
    <text evidence="4">The sequence shown here is derived from an EMBL/GenBank/DDBJ whole genome shotgun (WGS) entry which is preliminary data.</text>
</comment>
<dbReference type="InterPro" id="IPR036390">
    <property type="entry name" value="WH_DNA-bd_sf"/>
</dbReference>
<dbReference type="Proteomes" id="UP000267017">
    <property type="component" value="Unassembled WGS sequence"/>
</dbReference>
<sequence length="342" mass="37484">MSTYTYNTIQVKKMNIELVKNALKAQGIATKASIAGLTKLSVATCGTILNELLAIGEVIELEPDGSNGGRPAKQYKYNADFGCIICLLVRTEGGIHSISCSIVNLLGETISETTLELSHIDRDVIDQMIEGLISDNENVQAIGIGIPGVVHLGVIGVCDVPDLAGQPLGPYLEEKYGIPITIENDMNMTVYGFYHLQNFDEDKTFAVVTFPKNHFPGAGFIVDGRILSGNTTFGGEVSFLPFGISREEQLRQLHTEEGFIRLAVMTLSSIIAIINPVTIAITGELPRESQLEDLYMGCLKDIPEEHMPQLMIRNNTRLEYMTGLVTATLESLTYRLQVTQNR</sequence>
<evidence type="ECO:0000313" key="5">
    <source>
        <dbReference type="Proteomes" id="UP000267017"/>
    </source>
</evidence>
<reference evidence="4 5" key="1">
    <citation type="submission" date="2018-11" db="EMBL/GenBank/DDBJ databases">
        <title>Genome sequencing of Paenibacillus sp. KCOM 3021 (= ChDC PVNT-B20).</title>
        <authorList>
            <person name="Kook J.-K."/>
            <person name="Park S.-N."/>
            <person name="Lim Y.K."/>
        </authorList>
    </citation>
    <scope>NUCLEOTIDE SEQUENCE [LARGE SCALE GENOMIC DNA]</scope>
    <source>
        <strain evidence="4 5">KCOM 3021</strain>
    </source>
</reference>
<dbReference type="RefSeq" id="WP_128633580.1">
    <property type="nucleotide sequence ID" value="NZ_RRCN01000001.1"/>
</dbReference>
<evidence type="ECO:0000256" key="1">
    <source>
        <dbReference type="ARBA" id="ARBA00002486"/>
    </source>
</evidence>
<keyword evidence="3" id="KW-0859">Xylose metabolism</keyword>
<dbReference type="PANTHER" id="PTHR18964">
    <property type="entry name" value="ROK (REPRESSOR, ORF, KINASE) FAMILY"/>
    <property type="match status" value="1"/>
</dbReference>
<dbReference type="InterPro" id="IPR000600">
    <property type="entry name" value="ROK"/>
</dbReference>
<keyword evidence="5" id="KW-1185">Reference proteome</keyword>
<dbReference type="Gene3D" id="1.10.10.10">
    <property type="entry name" value="Winged helix-like DNA-binding domain superfamily/Winged helix DNA-binding domain"/>
    <property type="match status" value="1"/>
</dbReference>
<dbReference type="Pfam" id="PF00480">
    <property type="entry name" value="ROK"/>
    <property type="match status" value="1"/>
</dbReference>
<dbReference type="Gene3D" id="3.30.420.40">
    <property type="match status" value="2"/>
</dbReference>
<dbReference type="CDD" id="cd23763">
    <property type="entry name" value="ASKHA_ATPase_ROK"/>
    <property type="match status" value="1"/>
</dbReference>
<dbReference type="AlphaFoldDB" id="A0A3P3U6D9"/>
<dbReference type="EMBL" id="RRCN01000001">
    <property type="protein sequence ID" value="RRJ65780.1"/>
    <property type="molecule type" value="Genomic_DNA"/>
</dbReference>
<gene>
    <name evidence="4" type="ORF">EHV15_24830</name>
</gene>
<comment type="function">
    <text evidence="1">Transcriptional repressor of xylose-utilizing enzymes.</text>
</comment>
<dbReference type="OrthoDB" id="6501901at2"/>
<evidence type="ECO:0000313" key="4">
    <source>
        <dbReference type="EMBL" id="RRJ65780.1"/>
    </source>
</evidence>
<name>A0A3P3U6D9_9BACL</name>
<comment type="similarity">
    <text evidence="2">Belongs to the ROK (NagC/XylR) family.</text>
</comment>
<dbReference type="InterPro" id="IPR036388">
    <property type="entry name" value="WH-like_DNA-bd_sf"/>
</dbReference>